<sequence length="249" mass="28843">MESNIQPPQRETANVPGVPSSNITENLSPPNEGMESEESTSLERNKNNHLLHKAIAQEINSEITNIQLPEVVKVDKVLQHDEKQIDISGAADFKDYHIEEQQVGPSAKPQNEKHKKYIETDDDEHRNITKKKNKFSYKSSQETEEDLLQSDHEDDINDTDKERKHPNIELNSITLEQEEELLKSDDEEEPKKEMKELAEVSNKEPDEYQKVYEYKNTERRENTTYNLETVKGDEQHSSPKENYKLKASA</sequence>
<feature type="compositionally biased region" description="Basic and acidic residues" evidence="1">
    <location>
        <begin position="230"/>
        <end position="249"/>
    </location>
</feature>
<feature type="compositionally biased region" description="Basic and acidic residues" evidence="1">
    <location>
        <begin position="117"/>
        <end position="127"/>
    </location>
</feature>
<feature type="region of interest" description="Disordered" evidence="1">
    <location>
        <begin position="98"/>
        <end position="249"/>
    </location>
</feature>
<evidence type="ECO:0000313" key="2">
    <source>
        <dbReference type="EMBL" id="GBO99140.1"/>
    </source>
</evidence>
<evidence type="ECO:0000313" key="3">
    <source>
        <dbReference type="Proteomes" id="UP000299102"/>
    </source>
</evidence>
<feature type="compositionally biased region" description="Basic and acidic residues" evidence="1">
    <location>
        <begin position="180"/>
        <end position="222"/>
    </location>
</feature>
<name>A0A4C1SDG0_EUMVA</name>
<feature type="compositionally biased region" description="Polar residues" evidence="1">
    <location>
        <begin position="1"/>
        <end position="12"/>
    </location>
</feature>
<feature type="compositionally biased region" description="Basic and acidic residues" evidence="1">
    <location>
        <begin position="158"/>
        <end position="167"/>
    </location>
</feature>
<keyword evidence="3" id="KW-1185">Reference proteome</keyword>
<proteinExistence type="predicted"/>
<feature type="compositionally biased region" description="Acidic residues" evidence="1">
    <location>
        <begin position="142"/>
        <end position="157"/>
    </location>
</feature>
<dbReference type="Proteomes" id="UP000299102">
    <property type="component" value="Unassembled WGS sequence"/>
</dbReference>
<dbReference type="EMBL" id="BGZK01003247">
    <property type="protein sequence ID" value="GBO99140.1"/>
    <property type="molecule type" value="Genomic_DNA"/>
</dbReference>
<dbReference type="AlphaFoldDB" id="A0A4C1SDG0"/>
<accession>A0A4C1SDG0</accession>
<reference evidence="2 3" key="1">
    <citation type="journal article" date="2019" name="Commun. Biol.">
        <title>The bagworm genome reveals a unique fibroin gene that provides high tensile strength.</title>
        <authorList>
            <person name="Kono N."/>
            <person name="Nakamura H."/>
            <person name="Ohtoshi R."/>
            <person name="Tomita M."/>
            <person name="Numata K."/>
            <person name="Arakawa K."/>
        </authorList>
    </citation>
    <scope>NUCLEOTIDE SEQUENCE [LARGE SCALE GENOMIC DNA]</scope>
</reference>
<feature type="region of interest" description="Disordered" evidence="1">
    <location>
        <begin position="1"/>
        <end position="47"/>
    </location>
</feature>
<feature type="compositionally biased region" description="Polar residues" evidence="1">
    <location>
        <begin position="19"/>
        <end position="29"/>
    </location>
</feature>
<organism evidence="2 3">
    <name type="scientific">Eumeta variegata</name>
    <name type="common">Bagworm moth</name>
    <name type="synonym">Eumeta japonica</name>
    <dbReference type="NCBI Taxonomy" id="151549"/>
    <lineage>
        <taxon>Eukaryota</taxon>
        <taxon>Metazoa</taxon>
        <taxon>Ecdysozoa</taxon>
        <taxon>Arthropoda</taxon>
        <taxon>Hexapoda</taxon>
        <taxon>Insecta</taxon>
        <taxon>Pterygota</taxon>
        <taxon>Neoptera</taxon>
        <taxon>Endopterygota</taxon>
        <taxon>Lepidoptera</taxon>
        <taxon>Glossata</taxon>
        <taxon>Ditrysia</taxon>
        <taxon>Tineoidea</taxon>
        <taxon>Psychidae</taxon>
        <taxon>Oiketicinae</taxon>
        <taxon>Eumeta</taxon>
    </lineage>
</organism>
<comment type="caution">
    <text evidence="2">The sequence shown here is derived from an EMBL/GenBank/DDBJ whole genome shotgun (WGS) entry which is preliminary data.</text>
</comment>
<evidence type="ECO:0000256" key="1">
    <source>
        <dbReference type="SAM" id="MobiDB-lite"/>
    </source>
</evidence>
<protein>
    <submittedName>
        <fullName evidence="2">Uncharacterized protein</fullName>
    </submittedName>
</protein>
<gene>
    <name evidence="2" type="ORF">EVAR_70647_1</name>
</gene>